<dbReference type="Gene3D" id="1.25.10.10">
    <property type="entry name" value="Leucine-rich Repeat Variant"/>
    <property type="match status" value="1"/>
</dbReference>
<organism evidence="1 2">
    <name type="scientific">Pseudocohnilembus persalinus</name>
    <name type="common">Ciliate</name>
    <dbReference type="NCBI Taxonomy" id="266149"/>
    <lineage>
        <taxon>Eukaryota</taxon>
        <taxon>Sar</taxon>
        <taxon>Alveolata</taxon>
        <taxon>Ciliophora</taxon>
        <taxon>Intramacronucleata</taxon>
        <taxon>Oligohymenophorea</taxon>
        <taxon>Scuticociliatia</taxon>
        <taxon>Philasterida</taxon>
        <taxon>Pseudocohnilembidae</taxon>
        <taxon>Pseudocohnilembus</taxon>
    </lineage>
</organism>
<dbReference type="InParanoid" id="A0A0V0QQ85"/>
<evidence type="ECO:0000313" key="2">
    <source>
        <dbReference type="Proteomes" id="UP000054937"/>
    </source>
</evidence>
<name>A0A0V0QQ85_PSEPJ</name>
<dbReference type="GO" id="GO:0005930">
    <property type="term" value="C:axoneme"/>
    <property type="evidence" value="ECO:0007669"/>
    <property type="project" value="TreeGrafter"/>
</dbReference>
<dbReference type="EMBL" id="LDAU01000118">
    <property type="protein sequence ID" value="KRX04364.1"/>
    <property type="molecule type" value="Genomic_DNA"/>
</dbReference>
<dbReference type="OrthoDB" id="10265679at2759"/>
<keyword evidence="2" id="KW-1185">Reference proteome</keyword>
<dbReference type="InterPro" id="IPR011989">
    <property type="entry name" value="ARM-like"/>
</dbReference>
<dbReference type="SMART" id="SM01297">
    <property type="entry name" value="KAP"/>
    <property type="match status" value="1"/>
</dbReference>
<proteinExistence type="predicted"/>
<dbReference type="SUPFAM" id="SSF48371">
    <property type="entry name" value="ARM repeat"/>
    <property type="match status" value="1"/>
</dbReference>
<sequence>MEQQYMESDEASIHDIENYLGYFYEDNMDHKVIASRKILQLCMDLNNMEILIEHEQLMGVICRILKEEFKKSTELTIYLLSILFVFSNYSQFHQYLTMNQVGGTTLDIVEYHIDRFNLRYAEFMELGKKHQDYQQELRKLNLMIAKQDKIFYMALSILLNLAEDFSIEKKMRKKNIISFLCKLLERNDFHLLIVVLLFIRKLSIISENKEQMLNEKVVPRLERFFSCNNNILLQLTLGVLKNISFCSKMREQIDQAGYIPKVVQLLNQPNFRFISITVLYLLSLDDKLRVTFSYTDCIKMVIKLMVHFPERHIGKELIALAVNLAASERNAELVSAEEVKVITDRAFKSQDINLFKFVKNLCIYTKAQEVQGTLLRFMKHFVKMALMEKTEDDLKIECIGIFSHLQLGEKWMEYLENPKFMDFIVFNLSPNVDDDIILETIMMISHICENEKCCEYMASQKMLVYMCQLLIEKGDDDEFITQILYAIYQFLYHKLGIEYVLESEEVMVTLINNIRDRNLEVRKINDHLLDILREQDMGLTERVREEKFYEFNNEWAESMQEYEGNYIGEEQLINQAYYQDYLEEEDQLNPQMWDPDYQYQ</sequence>
<dbReference type="AlphaFoldDB" id="A0A0V0QQ85"/>
<dbReference type="InterPro" id="IPR016024">
    <property type="entry name" value="ARM-type_fold"/>
</dbReference>
<dbReference type="OMA" id="MYELNIV"/>
<comment type="caution">
    <text evidence="1">The sequence shown here is derived from an EMBL/GenBank/DDBJ whole genome shotgun (WGS) entry which is preliminary data.</text>
</comment>
<reference evidence="1 2" key="1">
    <citation type="journal article" date="2015" name="Sci. Rep.">
        <title>Genome of the facultative scuticociliatosis pathogen Pseudocohnilembus persalinus provides insight into its virulence through horizontal gene transfer.</title>
        <authorList>
            <person name="Xiong J."/>
            <person name="Wang G."/>
            <person name="Cheng J."/>
            <person name="Tian M."/>
            <person name="Pan X."/>
            <person name="Warren A."/>
            <person name="Jiang C."/>
            <person name="Yuan D."/>
            <person name="Miao W."/>
        </authorList>
    </citation>
    <scope>NUCLEOTIDE SEQUENCE [LARGE SCALE GENOMIC DNA]</scope>
    <source>
        <strain evidence="1">36N120E</strain>
    </source>
</reference>
<dbReference type="InterPro" id="IPR008658">
    <property type="entry name" value="KAP3"/>
</dbReference>
<dbReference type="SMART" id="SM00185">
    <property type="entry name" value="ARM"/>
    <property type="match status" value="4"/>
</dbReference>
<dbReference type="PANTHER" id="PTHR15605">
    <property type="entry name" value="KINESIN-ASSOCIATED PROTEINS"/>
    <property type="match status" value="1"/>
</dbReference>
<accession>A0A0V0QQ85</accession>
<dbReference type="GO" id="GO:0019894">
    <property type="term" value="F:kinesin binding"/>
    <property type="evidence" value="ECO:0007669"/>
    <property type="project" value="InterPro"/>
</dbReference>
<dbReference type="GO" id="GO:0007018">
    <property type="term" value="P:microtubule-based movement"/>
    <property type="evidence" value="ECO:0007669"/>
    <property type="project" value="TreeGrafter"/>
</dbReference>
<dbReference type="GO" id="GO:0016939">
    <property type="term" value="C:kinesin II complex"/>
    <property type="evidence" value="ECO:0007669"/>
    <property type="project" value="TreeGrafter"/>
</dbReference>
<dbReference type="PANTHER" id="PTHR15605:SF2">
    <property type="entry name" value="KINESIN-ASSOCIATED PROTEIN 3"/>
    <property type="match status" value="1"/>
</dbReference>
<dbReference type="InterPro" id="IPR000225">
    <property type="entry name" value="Armadillo"/>
</dbReference>
<dbReference type="GO" id="GO:0035869">
    <property type="term" value="C:ciliary transition zone"/>
    <property type="evidence" value="ECO:0007669"/>
    <property type="project" value="TreeGrafter"/>
</dbReference>
<gene>
    <name evidence="1" type="ORF">PPERSA_05625</name>
</gene>
<dbReference type="Proteomes" id="UP000054937">
    <property type="component" value="Unassembled WGS sequence"/>
</dbReference>
<dbReference type="GO" id="GO:0044782">
    <property type="term" value="P:cilium organization"/>
    <property type="evidence" value="ECO:0007669"/>
    <property type="project" value="TreeGrafter"/>
</dbReference>
<dbReference type="Pfam" id="PF05804">
    <property type="entry name" value="KAP"/>
    <property type="match status" value="1"/>
</dbReference>
<evidence type="ECO:0000313" key="1">
    <source>
        <dbReference type="EMBL" id="KRX04364.1"/>
    </source>
</evidence>
<protein>
    <submittedName>
        <fullName evidence="1">Armadillo-type fold</fullName>
    </submittedName>
</protein>